<gene>
    <name evidence="2" type="ORF">AOB60_43200</name>
</gene>
<keyword evidence="3" id="KW-1185">Reference proteome</keyword>
<keyword evidence="1" id="KW-0812">Transmembrane</keyword>
<dbReference type="RefSeq" id="WP_102927067.1">
    <property type="nucleotide sequence ID" value="NZ_LJSN01000007.1"/>
</dbReference>
<protein>
    <submittedName>
        <fullName evidence="2">Uncharacterized protein</fullName>
    </submittedName>
</protein>
<dbReference type="EMBL" id="LJSN01000007">
    <property type="protein sequence ID" value="PNE35792.1"/>
    <property type="molecule type" value="Genomic_DNA"/>
</dbReference>
<sequence length="59" mass="6221">MPTNLNHNPDPDPDRRTTQAVALLGAAAAGYVGWTHPTLIPALTLALGAWLALTGYLKL</sequence>
<proteinExistence type="predicted"/>
<organism evidence="2 3">
    <name type="scientific">Streptomyces noursei</name>
    <name type="common">Streptomyces albulus</name>
    <dbReference type="NCBI Taxonomy" id="1971"/>
    <lineage>
        <taxon>Bacteria</taxon>
        <taxon>Bacillati</taxon>
        <taxon>Actinomycetota</taxon>
        <taxon>Actinomycetes</taxon>
        <taxon>Kitasatosporales</taxon>
        <taxon>Streptomycetaceae</taxon>
        <taxon>Streptomyces</taxon>
    </lineage>
</organism>
<name>A0A2N8P440_STRNR</name>
<keyword evidence="1" id="KW-0472">Membrane</keyword>
<dbReference type="Proteomes" id="UP000236047">
    <property type="component" value="Unassembled WGS sequence"/>
</dbReference>
<reference evidence="3" key="1">
    <citation type="submission" date="2015-09" db="EMBL/GenBank/DDBJ databases">
        <authorList>
            <person name="Graham D.E."/>
            <person name="Mahan K.M."/>
            <person name="Klingeman D.M."/>
            <person name="Fida T."/>
            <person name="Giannone R.J."/>
            <person name="Hettich R.L."/>
            <person name="Parry R.J."/>
            <person name="Spain J.C."/>
        </authorList>
    </citation>
    <scope>NUCLEOTIDE SEQUENCE [LARGE SCALE GENOMIC DNA]</scope>
    <source>
        <strain evidence="3">JCM 4701</strain>
    </source>
</reference>
<dbReference type="AlphaFoldDB" id="A0A2N8P440"/>
<comment type="caution">
    <text evidence="2">The sequence shown here is derived from an EMBL/GenBank/DDBJ whole genome shotgun (WGS) entry which is preliminary data.</text>
</comment>
<evidence type="ECO:0000313" key="2">
    <source>
        <dbReference type="EMBL" id="PNE35792.1"/>
    </source>
</evidence>
<keyword evidence="1" id="KW-1133">Transmembrane helix</keyword>
<evidence type="ECO:0000256" key="1">
    <source>
        <dbReference type="SAM" id="Phobius"/>
    </source>
</evidence>
<feature type="transmembrane region" description="Helical" evidence="1">
    <location>
        <begin position="39"/>
        <end position="57"/>
    </location>
</feature>
<accession>A0A2N8P440</accession>
<evidence type="ECO:0000313" key="3">
    <source>
        <dbReference type="Proteomes" id="UP000236047"/>
    </source>
</evidence>